<dbReference type="PANTHER" id="PTHR12935">
    <property type="entry name" value="GAMMA-GLUTAMYLCYCLOTRANSFERASE"/>
    <property type="match status" value="1"/>
</dbReference>
<dbReference type="Proteomes" id="UP000694865">
    <property type="component" value="Unplaced"/>
</dbReference>
<dbReference type="InterPro" id="IPR013024">
    <property type="entry name" value="GGCT-like"/>
</dbReference>
<proteinExistence type="predicted"/>
<name>A0ABM0GTJ1_SACKO</name>
<dbReference type="CDD" id="cd06661">
    <property type="entry name" value="GGCT_like"/>
    <property type="match status" value="1"/>
</dbReference>
<evidence type="ECO:0000313" key="4">
    <source>
        <dbReference type="RefSeq" id="XP_002737048.1"/>
    </source>
</evidence>
<organism evidence="3 4">
    <name type="scientific">Saccoglossus kowalevskii</name>
    <name type="common">Acorn worm</name>
    <dbReference type="NCBI Taxonomy" id="10224"/>
    <lineage>
        <taxon>Eukaryota</taxon>
        <taxon>Metazoa</taxon>
        <taxon>Hemichordata</taxon>
        <taxon>Enteropneusta</taxon>
        <taxon>Harrimaniidae</taxon>
        <taxon>Saccoglossus</taxon>
    </lineage>
</organism>
<protein>
    <recommendedName>
        <fullName evidence="1">gamma-glutamylcyclotransferase</fullName>
        <ecNumber evidence="1">4.3.2.9</ecNumber>
    </recommendedName>
</protein>
<dbReference type="GeneID" id="100369875"/>
<dbReference type="SUPFAM" id="SSF110857">
    <property type="entry name" value="Gamma-glutamyl cyclotransferase-like"/>
    <property type="match status" value="1"/>
</dbReference>
<gene>
    <name evidence="4" type="primary">LOC100369875</name>
</gene>
<keyword evidence="3" id="KW-1185">Reference proteome</keyword>
<evidence type="ECO:0000313" key="3">
    <source>
        <dbReference type="Proteomes" id="UP000694865"/>
    </source>
</evidence>
<keyword evidence="2" id="KW-0456">Lyase</keyword>
<reference evidence="4" key="1">
    <citation type="submission" date="2025-08" db="UniProtKB">
        <authorList>
            <consortium name="RefSeq"/>
        </authorList>
    </citation>
    <scope>IDENTIFICATION</scope>
    <source>
        <tissue evidence="4">Testes</tissue>
    </source>
</reference>
<dbReference type="EC" id="4.3.2.9" evidence="1"/>
<accession>A0ABM0GTJ1</accession>
<dbReference type="InterPro" id="IPR036568">
    <property type="entry name" value="GGCT-like_sf"/>
</dbReference>
<dbReference type="RefSeq" id="XP_002737048.1">
    <property type="nucleotide sequence ID" value="XM_002737002.2"/>
</dbReference>
<evidence type="ECO:0000256" key="1">
    <source>
        <dbReference type="ARBA" id="ARBA00012346"/>
    </source>
</evidence>
<dbReference type="InterPro" id="IPR017939">
    <property type="entry name" value="G-Glutamylcylcotransferase"/>
</dbReference>
<dbReference type="PANTHER" id="PTHR12935:SF0">
    <property type="entry name" value="GAMMA-GLUTAMYLCYCLOTRANSFERASE"/>
    <property type="match status" value="1"/>
</dbReference>
<dbReference type="Gene3D" id="3.10.490.10">
    <property type="entry name" value="Gamma-glutamyl cyclotransferase-like"/>
    <property type="match status" value="1"/>
</dbReference>
<evidence type="ECO:0000256" key="2">
    <source>
        <dbReference type="ARBA" id="ARBA00023239"/>
    </source>
</evidence>
<sequence length="182" mass="20654">MSSTFRYFAYGSNLLKERIHINNPSAEFIGVALLKNYKLAFGNCKRVLQHHKSNSHWGDGGVATILKSEGDNVWGSVWKINMDHMAALDSQEGVSERYYDPLEVVVHTLDNDELVCRTYQQTECELCDPTPQYLSVVQDGAKQSGLPNTYLSFLMSIKHNNYQGESSIYQQVQEKKLDGLKE</sequence>
<dbReference type="Pfam" id="PF13772">
    <property type="entry name" value="AIG2_2"/>
    <property type="match status" value="1"/>
</dbReference>